<name>A0A6A5TUV6_9PLEO</name>
<feature type="compositionally biased region" description="Acidic residues" evidence="1">
    <location>
        <begin position="15"/>
        <end position="46"/>
    </location>
</feature>
<gene>
    <name evidence="2" type="ORF">CC80DRAFT_506475</name>
</gene>
<dbReference type="EMBL" id="ML976999">
    <property type="protein sequence ID" value="KAF1954466.1"/>
    <property type="molecule type" value="Genomic_DNA"/>
</dbReference>
<feature type="compositionally biased region" description="Polar residues" evidence="1">
    <location>
        <begin position="190"/>
        <end position="201"/>
    </location>
</feature>
<evidence type="ECO:0000313" key="3">
    <source>
        <dbReference type="Proteomes" id="UP000800035"/>
    </source>
</evidence>
<keyword evidence="3" id="KW-1185">Reference proteome</keyword>
<feature type="compositionally biased region" description="Low complexity" evidence="1">
    <location>
        <begin position="124"/>
        <end position="145"/>
    </location>
</feature>
<protein>
    <submittedName>
        <fullName evidence="2">Uncharacterized protein</fullName>
    </submittedName>
</protein>
<accession>A0A6A5TUV6</accession>
<proteinExistence type="predicted"/>
<feature type="compositionally biased region" description="Basic residues" evidence="1">
    <location>
        <begin position="111"/>
        <end position="120"/>
    </location>
</feature>
<organism evidence="2 3">
    <name type="scientific">Byssothecium circinans</name>
    <dbReference type="NCBI Taxonomy" id="147558"/>
    <lineage>
        <taxon>Eukaryota</taxon>
        <taxon>Fungi</taxon>
        <taxon>Dikarya</taxon>
        <taxon>Ascomycota</taxon>
        <taxon>Pezizomycotina</taxon>
        <taxon>Dothideomycetes</taxon>
        <taxon>Pleosporomycetidae</taxon>
        <taxon>Pleosporales</taxon>
        <taxon>Massarineae</taxon>
        <taxon>Massarinaceae</taxon>
        <taxon>Byssothecium</taxon>
    </lineage>
</organism>
<feature type="region of interest" description="Disordered" evidence="1">
    <location>
        <begin position="217"/>
        <end position="286"/>
    </location>
</feature>
<evidence type="ECO:0000256" key="1">
    <source>
        <dbReference type="SAM" id="MobiDB-lite"/>
    </source>
</evidence>
<reference evidence="2" key="1">
    <citation type="journal article" date="2020" name="Stud. Mycol.">
        <title>101 Dothideomycetes genomes: a test case for predicting lifestyles and emergence of pathogens.</title>
        <authorList>
            <person name="Haridas S."/>
            <person name="Albert R."/>
            <person name="Binder M."/>
            <person name="Bloem J."/>
            <person name="Labutti K."/>
            <person name="Salamov A."/>
            <person name="Andreopoulos B."/>
            <person name="Baker S."/>
            <person name="Barry K."/>
            <person name="Bills G."/>
            <person name="Bluhm B."/>
            <person name="Cannon C."/>
            <person name="Castanera R."/>
            <person name="Culley D."/>
            <person name="Daum C."/>
            <person name="Ezra D."/>
            <person name="Gonzalez J."/>
            <person name="Henrissat B."/>
            <person name="Kuo A."/>
            <person name="Liang C."/>
            <person name="Lipzen A."/>
            <person name="Lutzoni F."/>
            <person name="Magnuson J."/>
            <person name="Mondo S."/>
            <person name="Nolan M."/>
            <person name="Ohm R."/>
            <person name="Pangilinan J."/>
            <person name="Park H.-J."/>
            <person name="Ramirez L."/>
            <person name="Alfaro M."/>
            <person name="Sun H."/>
            <person name="Tritt A."/>
            <person name="Yoshinaga Y."/>
            <person name="Zwiers L.-H."/>
            <person name="Turgeon B."/>
            <person name="Goodwin S."/>
            <person name="Spatafora J."/>
            <person name="Crous P."/>
            <person name="Grigoriev I."/>
        </authorList>
    </citation>
    <scope>NUCLEOTIDE SEQUENCE</scope>
    <source>
        <strain evidence="2">CBS 675.92</strain>
    </source>
</reference>
<sequence>MPGKKSIHQSIQDSGIDDFVEDPGQGEEELSDEEYEPSGDEEEESSEGSPPPRFAQKVQARRARGLSQSNSIAQEVEELKENQPSNNKRSSARKRKQCPASMPNSEYLHQLSKKSSKHSKVRDTSSPSYSPSASSCSDTTSCVSPEPQNAQPNRRHRPIVDFSEEEASTSVIPPLQTRHQDTSKYPDLVSPQTRPTRSPTNPEYFMSCGLWPPLNHSLQRRSNRRTPCTPSAYVSPEPPSIRRRSPFSHPRSSFQEVHFSPTRRRDPDEYDSELDADRDWPMQSIEITPEQIERNLRFKKRIRRRE</sequence>
<dbReference type="AlphaFoldDB" id="A0A6A5TUV6"/>
<feature type="region of interest" description="Disordered" evidence="1">
    <location>
        <begin position="1"/>
        <end position="201"/>
    </location>
</feature>
<evidence type="ECO:0000313" key="2">
    <source>
        <dbReference type="EMBL" id="KAF1954466.1"/>
    </source>
</evidence>
<dbReference type="Proteomes" id="UP000800035">
    <property type="component" value="Unassembled WGS sequence"/>
</dbReference>